<name>A0ABY5FZW5_9MICO</name>
<evidence type="ECO:0000259" key="1">
    <source>
        <dbReference type="Pfam" id="PF08818"/>
    </source>
</evidence>
<dbReference type="InterPro" id="IPR014922">
    <property type="entry name" value="YdhG-like"/>
</dbReference>
<accession>A0ABY5FZW5</accession>
<evidence type="ECO:0000313" key="3">
    <source>
        <dbReference type="Proteomes" id="UP001060039"/>
    </source>
</evidence>
<feature type="domain" description="YdhG-like" evidence="1">
    <location>
        <begin position="24"/>
        <end position="125"/>
    </location>
</feature>
<organism evidence="2 3">
    <name type="scientific">Microcella humidisoli</name>
    <dbReference type="NCBI Taxonomy" id="2963406"/>
    <lineage>
        <taxon>Bacteria</taxon>
        <taxon>Bacillati</taxon>
        <taxon>Actinomycetota</taxon>
        <taxon>Actinomycetes</taxon>
        <taxon>Micrococcales</taxon>
        <taxon>Microbacteriaceae</taxon>
        <taxon>Microcella</taxon>
    </lineage>
</organism>
<gene>
    <name evidence="2" type="ORF">NNL39_03840</name>
</gene>
<reference evidence="2" key="1">
    <citation type="submission" date="2022-07" db="EMBL/GenBank/DDBJ databases">
        <title>Taxonomic analysis of Microcella humidisoli nov. sp., isolated from riverside soil.</title>
        <authorList>
            <person name="Molina K.M."/>
            <person name="Kim S.B."/>
        </authorList>
    </citation>
    <scope>NUCLEOTIDE SEQUENCE</scope>
    <source>
        <strain evidence="2">MMS21-STM10</strain>
    </source>
</reference>
<dbReference type="Pfam" id="PF08818">
    <property type="entry name" value="DUF1801"/>
    <property type="match status" value="1"/>
</dbReference>
<proteinExistence type="predicted"/>
<evidence type="ECO:0000313" key="2">
    <source>
        <dbReference type="EMBL" id="UTT63246.1"/>
    </source>
</evidence>
<dbReference type="Proteomes" id="UP001060039">
    <property type="component" value="Chromosome"/>
</dbReference>
<keyword evidence="3" id="KW-1185">Reference proteome</keyword>
<dbReference type="RefSeq" id="WP_255160378.1">
    <property type="nucleotide sequence ID" value="NZ_CP101497.1"/>
</dbReference>
<dbReference type="EMBL" id="CP101497">
    <property type="protein sequence ID" value="UTT63246.1"/>
    <property type="molecule type" value="Genomic_DNA"/>
</dbReference>
<sequence>MTQKTLPTEVPVDEYLATLDARRNAEGAELVAIFRAVTGAEPVMWGPSMIGFGTYAYQYASGHEGIWPRAAFSPRKAKLSFYGLQTHPDAAAVLERLGSHTTGVDCVYVTRLSAIDLDALRELIALGWTVTADTAVDPH</sequence>
<protein>
    <submittedName>
        <fullName evidence="2">DUF1801 domain-containing protein</fullName>
    </submittedName>
</protein>